<evidence type="ECO:0000313" key="17">
    <source>
        <dbReference type="Proteomes" id="UP000000311"/>
    </source>
</evidence>
<dbReference type="GO" id="GO:0005858">
    <property type="term" value="C:axonemal dynein complex"/>
    <property type="evidence" value="ECO:0007669"/>
    <property type="project" value="InterPro"/>
</dbReference>
<keyword evidence="3" id="KW-0282">Flagellum</keyword>
<evidence type="ECO:0000256" key="1">
    <source>
        <dbReference type="ARBA" id="ARBA00004611"/>
    </source>
</evidence>
<dbReference type="PANTHER" id="PTHR21625:SF0">
    <property type="entry name" value="DYNEIN REGULATORY COMPLEX SUBUNIT 2"/>
    <property type="match status" value="1"/>
</dbReference>
<evidence type="ECO:0000256" key="12">
    <source>
        <dbReference type="ARBA" id="ARBA00045865"/>
    </source>
</evidence>
<reference evidence="16 17" key="1">
    <citation type="journal article" date="2010" name="Science">
        <title>Genomic comparison of the ants Camponotus floridanus and Harpegnathos saltator.</title>
        <authorList>
            <person name="Bonasio R."/>
            <person name="Zhang G."/>
            <person name="Ye C."/>
            <person name="Mutti N.S."/>
            <person name="Fang X."/>
            <person name="Qin N."/>
            <person name="Donahue G."/>
            <person name="Yang P."/>
            <person name="Li Q."/>
            <person name="Li C."/>
            <person name="Zhang P."/>
            <person name="Huang Z."/>
            <person name="Berger S.L."/>
            <person name="Reinberg D."/>
            <person name="Wang J."/>
            <person name="Liebig J."/>
        </authorList>
    </citation>
    <scope>NUCLEOTIDE SEQUENCE [LARGE SCALE GENOMIC DNA]</scope>
    <source>
        <strain evidence="17">C129</strain>
    </source>
</reference>
<dbReference type="GO" id="GO:0060285">
    <property type="term" value="P:cilium-dependent cell motility"/>
    <property type="evidence" value="ECO:0007669"/>
    <property type="project" value="TreeGrafter"/>
</dbReference>
<evidence type="ECO:0000256" key="8">
    <source>
        <dbReference type="ARBA" id="ARBA00037841"/>
    </source>
</evidence>
<evidence type="ECO:0000259" key="15">
    <source>
        <dbReference type="Pfam" id="PF16064"/>
    </source>
</evidence>
<feature type="region of interest" description="Disordered" evidence="13">
    <location>
        <begin position="383"/>
        <end position="425"/>
    </location>
</feature>
<dbReference type="Pfam" id="PF16064">
    <property type="entry name" value="DUF4806"/>
    <property type="match status" value="1"/>
</dbReference>
<dbReference type="InterPro" id="IPR039750">
    <property type="entry name" value="DRC1/DRC2"/>
</dbReference>
<evidence type="ECO:0000259" key="14">
    <source>
        <dbReference type="Pfam" id="PF14772"/>
    </source>
</evidence>
<dbReference type="Proteomes" id="UP000000311">
    <property type="component" value="Unassembled WGS sequence"/>
</dbReference>
<dbReference type="GO" id="GO:0003352">
    <property type="term" value="P:regulation of cilium movement"/>
    <property type="evidence" value="ECO:0007669"/>
    <property type="project" value="TreeGrafter"/>
</dbReference>
<dbReference type="GO" id="GO:0070286">
    <property type="term" value="P:axonemal dynein complex assembly"/>
    <property type="evidence" value="ECO:0007669"/>
    <property type="project" value="InterPro"/>
</dbReference>
<dbReference type="STRING" id="104421.E2A2E3"/>
<keyword evidence="7" id="KW-0966">Cell projection</keyword>
<dbReference type="AlphaFoldDB" id="E2A2E3"/>
<evidence type="ECO:0000256" key="11">
    <source>
        <dbReference type="ARBA" id="ARBA00041517"/>
    </source>
</evidence>
<evidence type="ECO:0000313" key="16">
    <source>
        <dbReference type="EMBL" id="EFN72406.1"/>
    </source>
</evidence>
<feature type="region of interest" description="Disordered" evidence="13">
    <location>
        <begin position="668"/>
        <end position="698"/>
    </location>
</feature>
<name>E2A2E3_CAMFO</name>
<dbReference type="PANTHER" id="PTHR21625">
    <property type="entry name" value="NYD-SP28 PROTEIN"/>
    <property type="match status" value="1"/>
</dbReference>
<comment type="function">
    <text evidence="12">Component of the nexin-dynein regulatory complex (N-DRC), a key regulator of ciliary/flagellar motility which maintains the alignment and integrity of the distal axoneme and regulates microtubule sliding in motile axonemes. Plays a critical role in the assembly of N-DRC and also stabilizes the assembly of multiple inner dynein arms and radial spokes. Coassembles with DRC1 to form a central scaffold needed for assembly of the N-DRC and its attachment to the outer doublet microtubules.</text>
</comment>
<evidence type="ECO:0000256" key="5">
    <source>
        <dbReference type="ARBA" id="ARBA00023069"/>
    </source>
</evidence>
<dbReference type="EMBL" id="GL436037">
    <property type="protein sequence ID" value="EFN72406.1"/>
    <property type="molecule type" value="Genomic_DNA"/>
</dbReference>
<keyword evidence="5" id="KW-0969">Cilium</keyword>
<organism evidence="17">
    <name type="scientific">Camponotus floridanus</name>
    <name type="common">Florida carpenter ant</name>
    <dbReference type="NCBI Taxonomy" id="104421"/>
    <lineage>
        <taxon>Eukaryota</taxon>
        <taxon>Metazoa</taxon>
        <taxon>Ecdysozoa</taxon>
        <taxon>Arthropoda</taxon>
        <taxon>Hexapoda</taxon>
        <taxon>Insecta</taxon>
        <taxon>Pterygota</taxon>
        <taxon>Neoptera</taxon>
        <taxon>Endopterygota</taxon>
        <taxon>Hymenoptera</taxon>
        <taxon>Apocrita</taxon>
        <taxon>Aculeata</taxon>
        <taxon>Formicoidea</taxon>
        <taxon>Formicidae</taxon>
        <taxon>Formicinae</taxon>
        <taxon>Camponotus</taxon>
    </lineage>
</organism>
<keyword evidence="17" id="KW-1185">Reference proteome</keyword>
<feature type="domain" description="Dynein regulatory complex protein 1/2 N-terminal" evidence="14">
    <location>
        <begin position="9"/>
        <end position="77"/>
    </location>
</feature>
<comment type="subcellular location">
    <subcellularLocation>
        <location evidence="1">Cytoplasm</location>
        <location evidence="1">Cytoskeleton</location>
        <location evidence="1">Flagellum axoneme</location>
    </subcellularLocation>
    <subcellularLocation>
        <location evidence="8">Cytoplasm</location>
        <location evidence="8">Cytoskeleton</location>
        <location evidence="8">Flagellum basal body</location>
    </subcellularLocation>
</comment>
<sequence>MREIELGALNTKRYRTLWREMMMRIKMPQIEEDMEIAWRNFDRALDIKDYRISFLMDELAESEEQYQRNIRSHTEIIDRLLEMYGERMQREEKNYQKTLKETLDQTDYDVDKIHHQQNEDEILLQAITHGVLQQLEESLNNFKSIALSKIDAFVEDSKDTRRISAAQLENQLRNFWEDLRRVLSDYQNRTKSRQKYYEALKEKDEKDQQMIAQQLLRMTNLFEEIRKFRSKMTTYDATAKTEISEILDEHDFFQKAYWTVKNRFLSEQTKDKDQLKILSIEYNKTIKHLKALAIKGKRLLALMQICSKYETQREKVMPFADHTKLEDSSPLSCHILTISDRDIFYQCFIVAFLESARKSADANYYTTNEDRLNCGKRQRSLNTRYSSEEEEIDPSRSAKRKAVNASTLANNDKDINENDAKNEIAPSQSYCQKRNNYSKQQQDIQFIEIPDIPVYEDLASSSDEMQVDANIKKYLKQIIRTQDTSNLILHDLNQRISRIEDIMRGHAPISIKDNSRIKEDIMRNFVHVSIKNDNPMNPITEILPLQTVESIRDDSLIVETLPLQTVEQIRDFDLLLQENDEAVTQFKAFLLKIGGSNPRRNVCRILSKIFTNNCAMKCSWKGIRNNFKVSNLYFIRIMKREVTLHYSLTEAEFDNIVAEWLRFAKQRKQREEKGKDPGHEHPEGINDEENNLLKVSTA</sequence>
<dbReference type="InParanoid" id="E2A2E3"/>
<evidence type="ECO:0000256" key="9">
    <source>
        <dbReference type="ARBA" id="ARBA00038424"/>
    </source>
</evidence>
<evidence type="ECO:0000256" key="4">
    <source>
        <dbReference type="ARBA" id="ARBA00023054"/>
    </source>
</evidence>
<feature type="compositionally biased region" description="Basic and acidic residues" evidence="13">
    <location>
        <begin position="411"/>
        <end position="422"/>
    </location>
</feature>
<comment type="similarity">
    <text evidence="9">Belongs to the DRC2 family.</text>
</comment>
<proteinExistence type="inferred from homology"/>
<accession>E2A2E3</accession>
<keyword evidence="2" id="KW-0963">Cytoplasm</keyword>
<evidence type="ECO:0000256" key="2">
    <source>
        <dbReference type="ARBA" id="ARBA00022490"/>
    </source>
</evidence>
<dbReference type="InterPro" id="IPR032071">
    <property type="entry name" value="DUF4806"/>
</dbReference>
<feature type="compositionally biased region" description="Basic and acidic residues" evidence="13">
    <location>
        <begin position="669"/>
        <end position="684"/>
    </location>
</feature>
<gene>
    <name evidence="16" type="ORF">EAG_12541</name>
</gene>
<dbReference type="OrthoDB" id="7546850at2759"/>
<keyword evidence="4" id="KW-0175">Coiled coil</keyword>
<evidence type="ECO:0000256" key="6">
    <source>
        <dbReference type="ARBA" id="ARBA00023212"/>
    </source>
</evidence>
<feature type="domain" description="DUF4806" evidence="15">
    <location>
        <begin position="561"/>
        <end position="626"/>
    </location>
</feature>
<evidence type="ECO:0000256" key="10">
    <source>
        <dbReference type="ARBA" id="ARBA00040899"/>
    </source>
</evidence>
<evidence type="ECO:0000256" key="13">
    <source>
        <dbReference type="SAM" id="MobiDB-lite"/>
    </source>
</evidence>
<dbReference type="Pfam" id="PF14772">
    <property type="entry name" value="NYD-SP28"/>
    <property type="match status" value="1"/>
</dbReference>
<evidence type="ECO:0000256" key="7">
    <source>
        <dbReference type="ARBA" id="ARBA00023273"/>
    </source>
</evidence>
<protein>
    <recommendedName>
        <fullName evidence="10">Dynein regulatory complex subunit 2</fullName>
    </recommendedName>
    <alternativeName>
        <fullName evidence="11">Coiled-coil domain-containing protein 65</fullName>
    </alternativeName>
</protein>
<evidence type="ECO:0000256" key="3">
    <source>
        <dbReference type="ARBA" id="ARBA00022846"/>
    </source>
</evidence>
<dbReference type="InterPro" id="IPR039505">
    <property type="entry name" value="DRC1/2_N"/>
</dbReference>
<keyword evidence="6" id="KW-0206">Cytoskeleton</keyword>